<dbReference type="Gene3D" id="1.10.530.10">
    <property type="match status" value="1"/>
</dbReference>
<dbReference type="Pfam" id="PF07501">
    <property type="entry name" value="G5"/>
    <property type="match status" value="1"/>
</dbReference>
<comment type="similarity">
    <text evidence="1">Belongs to the transglycosylase family. Rpf subfamily.</text>
</comment>
<name>A0A1L7D4L9_9CORY</name>
<feature type="transmembrane region" description="Helical" evidence="4">
    <location>
        <begin position="25"/>
        <end position="49"/>
    </location>
</feature>
<dbReference type="InterPro" id="IPR007137">
    <property type="entry name" value="DUF348"/>
</dbReference>
<dbReference type="Pfam" id="PF03990">
    <property type="entry name" value="DUF348"/>
    <property type="match status" value="3"/>
</dbReference>
<protein>
    <submittedName>
        <fullName evidence="6">Resuscitation-promoting factor Rpf2</fullName>
    </submittedName>
</protein>
<keyword evidence="4" id="KW-1133">Transmembrane helix</keyword>
<keyword evidence="2" id="KW-0732">Signal</keyword>
<dbReference type="EMBL" id="CP009249">
    <property type="protein sequence ID" value="APT92953.1"/>
    <property type="molecule type" value="Genomic_DNA"/>
</dbReference>
<dbReference type="OrthoDB" id="1404170at2"/>
<dbReference type="InterPro" id="IPR010618">
    <property type="entry name" value="RPF"/>
</dbReference>
<evidence type="ECO:0000256" key="1">
    <source>
        <dbReference type="ARBA" id="ARBA00010830"/>
    </source>
</evidence>
<dbReference type="PROSITE" id="PS51109">
    <property type="entry name" value="G5"/>
    <property type="match status" value="1"/>
</dbReference>
<evidence type="ECO:0000256" key="4">
    <source>
        <dbReference type="SAM" id="Phobius"/>
    </source>
</evidence>
<keyword evidence="4" id="KW-0472">Membrane</keyword>
<dbReference type="KEGG" id="cpho:CPHO_08690"/>
<proteinExistence type="inferred from homology"/>
<gene>
    <name evidence="6" type="ORF">CPHO_08690</name>
</gene>
<dbReference type="SUPFAM" id="SSF53955">
    <property type="entry name" value="Lysozyme-like"/>
    <property type="match status" value="1"/>
</dbReference>
<dbReference type="InterPro" id="IPR011098">
    <property type="entry name" value="G5_dom"/>
</dbReference>
<evidence type="ECO:0000259" key="5">
    <source>
        <dbReference type="PROSITE" id="PS51109"/>
    </source>
</evidence>
<dbReference type="AlphaFoldDB" id="A0A1L7D4L9"/>
<dbReference type="GO" id="GO:0016787">
    <property type="term" value="F:hydrolase activity"/>
    <property type="evidence" value="ECO:0007669"/>
    <property type="project" value="UniProtKB-KW"/>
</dbReference>
<dbReference type="CDD" id="cd13925">
    <property type="entry name" value="RPF"/>
    <property type="match status" value="1"/>
</dbReference>
<dbReference type="InterPro" id="IPR023346">
    <property type="entry name" value="Lysozyme-like_dom_sf"/>
</dbReference>
<evidence type="ECO:0000256" key="2">
    <source>
        <dbReference type="ARBA" id="ARBA00022729"/>
    </source>
</evidence>
<evidence type="ECO:0000313" key="7">
    <source>
        <dbReference type="Proteomes" id="UP000185491"/>
    </source>
</evidence>
<dbReference type="SMART" id="SM01208">
    <property type="entry name" value="G5"/>
    <property type="match status" value="1"/>
</dbReference>
<evidence type="ECO:0000313" key="6">
    <source>
        <dbReference type="EMBL" id="APT92953.1"/>
    </source>
</evidence>
<keyword evidence="7" id="KW-1185">Reference proteome</keyword>
<reference evidence="6 7" key="1">
    <citation type="submission" date="2014-08" db="EMBL/GenBank/DDBJ databases">
        <title>Complete genome sequence of Corynebacterium phocae M408/89/1(T)(=DSM 44612(T)), isolated from the common seal (Phoca vitulina).</title>
        <authorList>
            <person name="Ruckert C."/>
            <person name="Albersmeier A."/>
            <person name="Winkler A."/>
            <person name="Kalinowski J."/>
        </authorList>
    </citation>
    <scope>NUCLEOTIDE SEQUENCE [LARGE SCALE GENOMIC DNA]</scope>
    <source>
        <strain evidence="6 7">M408/89/1</strain>
    </source>
</reference>
<organism evidence="6 7">
    <name type="scientific">Corynebacterium phocae</name>
    <dbReference type="NCBI Taxonomy" id="161895"/>
    <lineage>
        <taxon>Bacteria</taxon>
        <taxon>Bacillati</taxon>
        <taxon>Actinomycetota</taxon>
        <taxon>Actinomycetes</taxon>
        <taxon>Mycobacteriales</taxon>
        <taxon>Corynebacteriaceae</taxon>
        <taxon>Corynebacterium</taxon>
    </lineage>
</organism>
<feature type="domain" description="G5" evidence="5">
    <location>
        <begin position="232"/>
        <end position="312"/>
    </location>
</feature>
<dbReference type="STRING" id="161895.CPHO_08690"/>
<evidence type="ECO:0000256" key="3">
    <source>
        <dbReference type="ARBA" id="ARBA00022801"/>
    </source>
</evidence>
<keyword evidence="4" id="KW-0812">Transmembrane</keyword>
<keyword evidence="3" id="KW-0378">Hydrolase</keyword>
<dbReference type="Proteomes" id="UP000185491">
    <property type="component" value="Chromosome"/>
</dbReference>
<accession>A0A1L7D4L9</accession>
<dbReference type="Pfam" id="PF06737">
    <property type="entry name" value="Transglycosylas"/>
    <property type="match status" value="1"/>
</dbReference>
<dbReference type="Gene3D" id="2.20.230.10">
    <property type="entry name" value="Resuscitation-promoting factor rpfb"/>
    <property type="match status" value="1"/>
</dbReference>
<sequence length="400" mass="41959">MFRRIEGLKSLPTPRQIKRINSTRSLPLTVATGGILTTLAVGGVVAVGAQKDVVIDVNGDTVQLATFSPDVEGALEAAGVSAGTQDLVYPAPGEALRDGEKITVRTAKPVAVTVDGVKKQLTSTELTVQDLVKTLDGVAPGSAVRTASAVEKLSTAPSAAQGSSQKLTKGMELEVITPKIVEVNDGGFVTFTKIAATTVRDVVEARGIDVDWDDRIYPSMDTPVTEGMTIKIDQVSTTDYEVEEEFHAEPIYVEAPELEQGTEKVLDPGAPGKRVVSKRLVMANGAKESDEVVRSVETSPAQPATIARGTKPAAPAVPAGSVWDALAMCEATGNWSINTGNGFSGGLQFTPSTWLGFGGGEYAPQAYLATREQQIAVAERVQAAQGWGAWPACTAKLGIR</sequence>